<sequence length="524" mass="58714">MAEEIELKLALAPELVGALRRDPTLKAQALKRPVTRRLFSVYYDTPELELSQAGMALRVRRVGQRFVQTLKVAGAAGGGLHQYAEHEQPLASERPDLASIAEPALKRFLAKKKIAHRLVPVFSTEIKRRVWLLGVGGAEIEVALDEGEIQSGGQRLAITELELELKLGATEAVYDLAIDLAQRWPFRIEWQTKAARGYRLFLGAEQEARRGSPIAIERGATAQSAFGDIARACLAQFGANEAVVERGEDPEGVHQARVALRRMRALVAAYRHYMANDVHGWLSQELRWLQQELSPARDWDVFVGYTLPPILRRLPEDLALQHLQGEAEAVRRAAYDTVRALFASPRYTLLLLKVGRLIEAGDWKAPAGTSEAATLDEPIKRFADRLLAFRQRRLKKFAKKRESLSESELHRLRLLAKKLRYSADFFRSLYAQKPVRRFYAAIAELQDRLGSINDAVVTHGLLQKLEPRMPDSAEAAHAIGLVRGWQAAKIDQDLIGFAQVWKDFSAAKPFWGKPREPAKPAGAE</sequence>
<dbReference type="Gene3D" id="1.40.20.10">
    <property type="entry name" value="CHAD domain"/>
    <property type="match status" value="1"/>
</dbReference>
<gene>
    <name evidence="3" type="ORF">FRZ61_30680</name>
</gene>
<dbReference type="AlphaFoldDB" id="A0A5J6N2F5"/>
<dbReference type="GO" id="GO:0046872">
    <property type="term" value="F:metal ion binding"/>
    <property type="evidence" value="ECO:0007669"/>
    <property type="project" value="TreeGrafter"/>
</dbReference>
<dbReference type="InterPro" id="IPR033469">
    <property type="entry name" value="CYTH-like_dom_sf"/>
</dbReference>
<dbReference type="SUPFAM" id="SSF55154">
    <property type="entry name" value="CYTH-like phosphatases"/>
    <property type="match status" value="1"/>
</dbReference>
<feature type="domain" description="CYTH" evidence="1">
    <location>
        <begin position="2"/>
        <end position="204"/>
    </location>
</feature>
<dbReference type="CDD" id="cd07756">
    <property type="entry name" value="CYTH-like_Pase_CHAD"/>
    <property type="match status" value="1"/>
</dbReference>
<evidence type="ECO:0000313" key="3">
    <source>
        <dbReference type="EMBL" id="QEX23133.1"/>
    </source>
</evidence>
<dbReference type="PROSITE" id="PS51708">
    <property type="entry name" value="CHAD"/>
    <property type="match status" value="1"/>
</dbReference>
<dbReference type="Pfam" id="PF01928">
    <property type="entry name" value="CYTH"/>
    <property type="match status" value="1"/>
</dbReference>
<dbReference type="SMART" id="SM00880">
    <property type="entry name" value="CHAD"/>
    <property type="match status" value="1"/>
</dbReference>
<dbReference type="Pfam" id="PF05235">
    <property type="entry name" value="CHAD"/>
    <property type="match status" value="1"/>
</dbReference>
<dbReference type="OrthoDB" id="9777271at2"/>
<dbReference type="RefSeq" id="WP_151118554.1">
    <property type="nucleotide sequence ID" value="NZ_CP042582.1"/>
</dbReference>
<dbReference type="PROSITE" id="PS51707">
    <property type="entry name" value="CYTH"/>
    <property type="match status" value="1"/>
</dbReference>
<feature type="domain" description="CHAD" evidence="2">
    <location>
        <begin position="219"/>
        <end position="506"/>
    </location>
</feature>
<organism evidence="3 4">
    <name type="scientific">Hypericibacter adhaerens</name>
    <dbReference type="NCBI Taxonomy" id="2602016"/>
    <lineage>
        <taxon>Bacteria</taxon>
        <taxon>Pseudomonadati</taxon>
        <taxon>Pseudomonadota</taxon>
        <taxon>Alphaproteobacteria</taxon>
        <taxon>Rhodospirillales</taxon>
        <taxon>Dongiaceae</taxon>
        <taxon>Hypericibacter</taxon>
    </lineage>
</organism>
<evidence type="ECO:0000259" key="1">
    <source>
        <dbReference type="PROSITE" id="PS51707"/>
    </source>
</evidence>
<reference evidence="3 4" key="1">
    <citation type="submission" date="2019-08" db="EMBL/GenBank/DDBJ databases">
        <title>Hyperibacter terrae gen. nov., sp. nov. and Hyperibacter viscosus sp. nov., two new members in the family Rhodospirillaceae isolated from the rhizosphere of Hypericum perforatum.</title>
        <authorList>
            <person name="Noviana Z."/>
        </authorList>
    </citation>
    <scope>NUCLEOTIDE SEQUENCE [LARGE SCALE GENOMIC DNA]</scope>
    <source>
        <strain evidence="3 4">R5959</strain>
    </source>
</reference>
<dbReference type="InterPro" id="IPR038186">
    <property type="entry name" value="CHAD_dom_sf"/>
</dbReference>
<dbReference type="PANTHER" id="PTHR39569:SF1">
    <property type="entry name" value="INORGANIC TRIPHOSPHATASE"/>
    <property type="match status" value="1"/>
</dbReference>
<dbReference type="InterPro" id="IPR039013">
    <property type="entry name" value="YgiF"/>
</dbReference>
<keyword evidence="4" id="KW-1185">Reference proteome</keyword>
<dbReference type="Proteomes" id="UP000325797">
    <property type="component" value="Chromosome"/>
</dbReference>
<accession>A0A5J6N2F5</accession>
<protein>
    <submittedName>
        <fullName evidence="3">Inorganic triphosphatase</fullName>
    </submittedName>
</protein>
<dbReference type="Gene3D" id="2.40.320.10">
    <property type="entry name" value="Hypothetical Protein Pfu-838710-001"/>
    <property type="match status" value="1"/>
</dbReference>
<dbReference type="GO" id="GO:0050355">
    <property type="term" value="F:inorganic triphosphate phosphatase activity"/>
    <property type="evidence" value="ECO:0007669"/>
    <property type="project" value="InterPro"/>
</dbReference>
<evidence type="ECO:0000259" key="2">
    <source>
        <dbReference type="PROSITE" id="PS51708"/>
    </source>
</evidence>
<dbReference type="InterPro" id="IPR023577">
    <property type="entry name" value="CYTH_domain"/>
</dbReference>
<proteinExistence type="predicted"/>
<evidence type="ECO:0000313" key="4">
    <source>
        <dbReference type="Proteomes" id="UP000325797"/>
    </source>
</evidence>
<dbReference type="KEGG" id="hadh:FRZ61_30680"/>
<dbReference type="InterPro" id="IPR007899">
    <property type="entry name" value="CHAD_dom"/>
</dbReference>
<dbReference type="PANTHER" id="PTHR39569">
    <property type="entry name" value="INORGANIC TRIPHOSPHATASE"/>
    <property type="match status" value="1"/>
</dbReference>
<dbReference type="EMBL" id="CP042582">
    <property type="protein sequence ID" value="QEX23133.1"/>
    <property type="molecule type" value="Genomic_DNA"/>
</dbReference>
<dbReference type="SMART" id="SM01118">
    <property type="entry name" value="CYTH"/>
    <property type="match status" value="1"/>
</dbReference>
<name>A0A5J6N2F5_9PROT</name>